<evidence type="ECO:0008006" key="4">
    <source>
        <dbReference type="Google" id="ProtNLM"/>
    </source>
</evidence>
<keyword evidence="3" id="KW-1185">Reference proteome</keyword>
<protein>
    <recommendedName>
        <fullName evidence="4">CST complex subunit Stn1 N-terminal domain-containing protein</fullName>
    </recommendedName>
</protein>
<feature type="region of interest" description="Disordered" evidence="1">
    <location>
        <begin position="1"/>
        <end position="33"/>
    </location>
</feature>
<feature type="compositionally biased region" description="Basic and acidic residues" evidence="1">
    <location>
        <begin position="24"/>
        <end position="33"/>
    </location>
</feature>
<sequence>MNYGTNFWSKPAPAPAPVTPPRSPQEDVQRTPRAGHFKDLSKFMISTSTRHREDPQYFLNNLPWTLGHVADLEPGTIIYIREKSNATRVCDRVMLVLRENAQFSVTCLSFCWHPDLQRREQKTHVPVKTEQAATPPTPTTSPSAARSGAVVVDQRRLAVEVELRLRQEKFSSQGDVYLNCEELWNVEREVDVAVLGQVPLSSFKLVCDVVTRLFSASLKKAIEDIESPQSPAAPAVIVPATSGNAPKGISSYEPQRNDHRQREGRPRSGDARAGRRKYYHEQPPLLHWLAGAGR</sequence>
<gene>
    <name evidence="2" type="ORF">LTR69_000786</name>
</gene>
<feature type="region of interest" description="Disordered" evidence="1">
    <location>
        <begin position="229"/>
        <end position="279"/>
    </location>
</feature>
<evidence type="ECO:0000313" key="2">
    <source>
        <dbReference type="EMBL" id="KAK5068666.1"/>
    </source>
</evidence>
<comment type="caution">
    <text evidence="2">The sequence shown here is derived from an EMBL/GenBank/DDBJ whole genome shotgun (WGS) entry which is preliminary data.</text>
</comment>
<feature type="compositionally biased region" description="Basic and acidic residues" evidence="1">
    <location>
        <begin position="255"/>
        <end position="273"/>
    </location>
</feature>
<dbReference type="Proteomes" id="UP001345691">
    <property type="component" value="Unassembled WGS sequence"/>
</dbReference>
<name>A0ABR0JRS5_9EURO</name>
<proteinExistence type="predicted"/>
<organism evidence="2 3">
    <name type="scientific">Exophiala sideris</name>
    <dbReference type="NCBI Taxonomy" id="1016849"/>
    <lineage>
        <taxon>Eukaryota</taxon>
        <taxon>Fungi</taxon>
        <taxon>Dikarya</taxon>
        <taxon>Ascomycota</taxon>
        <taxon>Pezizomycotina</taxon>
        <taxon>Eurotiomycetes</taxon>
        <taxon>Chaetothyriomycetidae</taxon>
        <taxon>Chaetothyriales</taxon>
        <taxon>Herpotrichiellaceae</taxon>
        <taxon>Exophiala</taxon>
    </lineage>
</organism>
<reference evidence="2 3" key="1">
    <citation type="submission" date="2023-08" db="EMBL/GenBank/DDBJ databases">
        <title>Black Yeasts Isolated from many extreme environments.</title>
        <authorList>
            <person name="Coleine C."/>
            <person name="Stajich J.E."/>
            <person name="Selbmann L."/>
        </authorList>
    </citation>
    <scope>NUCLEOTIDE SEQUENCE [LARGE SCALE GENOMIC DNA]</scope>
    <source>
        <strain evidence="2 3">CCFEE 6328</strain>
    </source>
</reference>
<feature type="compositionally biased region" description="Pro residues" evidence="1">
    <location>
        <begin position="12"/>
        <end position="23"/>
    </location>
</feature>
<evidence type="ECO:0000313" key="3">
    <source>
        <dbReference type="Proteomes" id="UP001345691"/>
    </source>
</evidence>
<dbReference type="EMBL" id="JAVRRF010000001">
    <property type="protein sequence ID" value="KAK5068666.1"/>
    <property type="molecule type" value="Genomic_DNA"/>
</dbReference>
<accession>A0ABR0JRS5</accession>
<feature type="region of interest" description="Disordered" evidence="1">
    <location>
        <begin position="122"/>
        <end position="147"/>
    </location>
</feature>
<evidence type="ECO:0000256" key="1">
    <source>
        <dbReference type="SAM" id="MobiDB-lite"/>
    </source>
</evidence>